<accession>A0A6A5UW77</accession>
<dbReference type="AlphaFoldDB" id="A0A6A5UW77"/>
<dbReference type="Proteomes" id="UP000800036">
    <property type="component" value="Unassembled WGS sequence"/>
</dbReference>
<dbReference type="OrthoDB" id="5043642at2759"/>
<proteinExistence type="predicted"/>
<dbReference type="InterPro" id="IPR021848">
    <property type="entry name" value="HODM_asu-like"/>
</dbReference>
<evidence type="ECO:0008006" key="3">
    <source>
        <dbReference type="Google" id="ProtNLM"/>
    </source>
</evidence>
<protein>
    <recommendedName>
        <fullName evidence="3">DUF3445 domain-containing protein</fullName>
    </recommendedName>
</protein>
<dbReference type="EMBL" id="ML976723">
    <property type="protein sequence ID" value="KAF1968229.1"/>
    <property type="molecule type" value="Genomic_DNA"/>
</dbReference>
<name>A0A6A5UW77_9PLEO</name>
<keyword evidence="2" id="KW-1185">Reference proteome</keyword>
<sequence length="312" mass="36480">MTAEAFNREYFPKRYDNYRDLGLEKLDRQPRLTYDDEEQMIAREHIFEDFREACIQWRPGKEAEDACGELWMEVARYLCTQYPQRFRERKEKGTRKLLDHDTGEIYPLEGPFGWLTLDTITRLVREDFCIFKKSPFSAQHTLLAGAVCFPSGWRLRSRVGLSVDSQQEAVLSWESELLPEILAYMDENGDSDTYERNVTFVQTVRQEEPDFTKKYFIQECKDFFSGNVGTLFQPKTLHGRFERQMFTKLSKTGAIVLTTRVQVHPLAEIEEADLVAFAEDVRSWPAHVARLKGRDLWGSVVLNYIDEVTGRV</sequence>
<evidence type="ECO:0000313" key="2">
    <source>
        <dbReference type="Proteomes" id="UP000800036"/>
    </source>
</evidence>
<evidence type="ECO:0000313" key="1">
    <source>
        <dbReference type="EMBL" id="KAF1968229.1"/>
    </source>
</evidence>
<organism evidence="1 2">
    <name type="scientific">Bimuria novae-zelandiae CBS 107.79</name>
    <dbReference type="NCBI Taxonomy" id="1447943"/>
    <lineage>
        <taxon>Eukaryota</taxon>
        <taxon>Fungi</taxon>
        <taxon>Dikarya</taxon>
        <taxon>Ascomycota</taxon>
        <taxon>Pezizomycotina</taxon>
        <taxon>Dothideomycetes</taxon>
        <taxon>Pleosporomycetidae</taxon>
        <taxon>Pleosporales</taxon>
        <taxon>Massarineae</taxon>
        <taxon>Didymosphaeriaceae</taxon>
        <taxon>Bimuria</taxon>
    </lineage>
</organism>
<gene>
    <name evidence="1" type="ORF">BU23DRAFT_541578</name>
</gene>
<dbReference type="Pfam" id="PF11927">
    <property type="entry name" value="HODM_asu-like"/>
    <property type="match status" value="1"/>
</dbReference>
<reference evidence="1" key="1">
    <citation type="journal article" date="2020" name="Stud. Mycol.">
        <title>101 Dothideomycetes genomes: a test case for predicting lifestyles and emergence of pathogens.</title>
        <authorList>
            <person name="Haridas S."/>
            <person name="Albert R."/>
            <person name="Binder M."/>
            <person name="Bloem J."/>
            <person name="Labutti K."/>
            <person name="Salamov A."/>
            <person name="Andreopoulos B."/>
            <person name="Baker S."/>
            <person name="Barry K."/>
            <person name="Bills G."/>
            <person name="Bluhm B."/>
            <person name="Cannon C."/>
            <person name="Castanera R."/>
            <person name="Culley D."/>
            <person name="Daum C."/>
            <person name="Ezra D."/>
            <person name="Gonzalez J."/>
            <person name="Henrissat B."/>
            <person name="Kuo A."/>
            <person name="Liang C."/>
            <person name="Lipzen A."/>
            <person name="Lutzoni F."/>
            <person name="Magnuson J."/>
            <person name="Mondo S."/>
            <person name="Nolan M."/>
            <person name="Ohm R."/>
            <person name="Pangilinan J."/>
            <person name="Park H.-J."/>
            <person name="Ramirez L."/>
            <person name="Alfaro M."/>
            <person name="Sun H."/>
            <person name="Tritt A."/>
            <person name="Yoshinaga Y."/>
            <person name="Zwiers L.-H."/>
            <person name="Turgeon B."/>
            <person name="Goodwin S."/>
            <person name="Spatafora J."/>
            <person name="Crous P."/>
            <person name="Grigoriev I."/>
        </authorList>
    </citation>
    <scope>NUCLEOTIDE SEQUENCE</scope>
    <source>
        <strain evidence="1">CBS 107.79</strain>
    </source>
</reference>